<dbReference type="GeneID" id="65131413"/>
<sequence>MKSVINYIKENDIKLAANSKAKKLIELCGSEVEVAIALQTTKAYKDSKELRELCKKVVEDAGNKQAESNAKPEKRSTSIRDGEYERRWLNKKNLITIKGQSNLPLFLLNIKDYD</sequence>
<reference evidence="2 3" key="1">
    <citation type="submission" date="2020-07" db="EMBL/GenBank/DDBJ databases">
        <title>Taxonomic proposal: Crassvirales, a new order of highly abundant and diverse bacterial viruses.</title>
        <authorList>
            <person name="Shkoporov A.N."/>
            <person name="Stockdale S.R."/>
            <person name="Guerin E."/>
            <person name="Ross R.P."/>
            <person name="Hill C."/>
        </authorList>
    </citation>
    <scope>NUCLEOTIDE SEQUENCE [LARGE SCALE GENOMIC DNA]</scope>
</reference>
<evidence type="ECO:0000313" key="2">
    <source>
        <dbReference type="EMBL" id="QOR59948.1"/>
    </source>
</evidence>
<name>A0A7M1S012_9CAUD</name>
<dbReference type="Proteomes" id="UP000593725">
    <property type="component" value="Segment"/>
</dbReference>
<dbReference type="RefSeq" id="YP_010112921.1">
    <property type="nucleotide sequence ID" value="NC_055897.1"/>
</dbReference>
<protein>
    <submittedName>
        <fullName evidence="2">Uncharacterized protein</fullName>
    </submittedName>
</protein>
<keyword evidence="3" id="KW-1185">Reference proteome</keyword>
<feature type="region of interest" description="Disordered" evidence="1">
    <location>
        <begin position="61"/>
        <end position="82"/>
    </location>
</feature>
<evidence type="ECO:0000313" key="3">
    <source>
        <dbReference type="Proteomes" id="UP000593725"/>
    </source>
</evidence>
<dbReference type="KEGG" id="vg:65131413"/>
<dbReference type="EMBL" id="MT774404">
    <property type="protein sequence ID" value="QOR59948.1"/>
    <property type="molecule type" value="Genomic_DNA"/>
</dbReference>
<feature type="compositionally biased region" description="Basic and acidic residues" evidence="1">
    <location>
        <begin position="70"/>
        <end position="82"/>
    </location>
</feature>
<proteinExistence type="predicted"/>
<accession>A0A7M1S012</accession>
<organism evidence="2 3">
    <name type="scientific">uncultured phage cr114_1</name>
    <dbReference type="NCBI Taxonomy" id="2772088"/>
    <lineage>
        <taxon>Viruses</taxon>
        <taxon>Duplodnaviria</taxon>
        <taxon>Heunggongvirae</taxon>
        <taxon>Uroviricota</taxon>
        <taxon>Caudoviricetes</taxon>
        <taxon>Crassvirales</taxon>
        <taxon>Suoliviridae</taxon>
        <taxon>Uncouvirinae</taxon>
        <taxon>Aurodevirus</taxon>
        <taxon>Aurodevirus intestinalis</taxon>
    </lineage>
</organism>
<evidence type="ECO:0000256" key="1">
    <source>
        <dbReference type="SAM" id="MobiDB-lite"/>
    </source>
</evidence>